<evidence type="ECO:0000256" key="1">
    <source>
        <dbReference type="SAM" id="MobiDB-lite"/>
    </source>
</evidence>
<feature type="region of interest" description="Disordered" evidence="1">
    <location>
        <begin position="24"/>
        <end position="47"/>
    </location>
</feature>
<organism evidence="2">
    <name type="scientific">uncultured bacterium P1N3</name>
    <dbReference type="NCBI Taxonomy" id="1748283"/>
    <lineage>
        <taxon>Bacteria</taxon>
        <taxon>environmental samples</taxon>
    </lineage>
</organism>
<accession>A0A0U3T363</accession>
<dbReference type="EMBL" id="KT944273">
    <property type="protein sequence ID" value="ALV86731.1"/>
    <property type="molecule type" value="Genomic_DNA"/>
</dbReference>
<protein>
    <submittedName>
        <fullName evidence="2">AraC-family transcriptional regulator</fullName>
    </submittedName>
</protein>
<reference evidence="2" key="1">
    <citation type="submission" date="2015-10" db="EMBL/GenBank/DDBJ databases">
        <title>Biosynthesis of SCL-MCL polyhydroxyalkanoates by metagenomic clones in Pseudomonas putida.</title>
        <authorList>
            <person name="Cheng J."/>
            <person name="Charles T.C."/>
        </authorList>
    </citation>
    <scope>NUCLEOTIDE SEQUENCE</scope>
</reference>
<evidence type="ECO:0000313" key="2">
    <source>
        <dbReference type="EMBL" id="ALV86731.1"/>
    </source>
</evidence>
<name>A0A0U3T363_9BACT</name>
<feature type="compositionally biased region" description="Low complexity" evidence="1">
    <location>
        <begin position="24"/>
        <end position="44"/>
    </location>
</feature>
<proteinExistence type="predicted"/>
<sequence length="136" mass="14939">MPRVPQDLWPVAIADRATRHAKPAWARASSHASSPPRSASAPSSTTGWHASAGEALLAPDALSSLALAHGYFDQSHLTNESRALSGLPLGQLLARIDGGDPGYWSYRVGRDMLRFARALSPRHWPYRVRQRKTFSR</sequence>
<dbReference type="AlphaFoldDB" id="A0A0U3T363"/>